<dbReference type="Pfam" id="PF00107">
    <property type="entry name" value="ADH_zinc_N"/>
    <property type="match status" value="1"/>
</dbReference>
<dbReference type="InterPro" id="IPR036291">
    <property type="entry name" value="NAD(P)-bd_dom_sf"/>
</dbReference>
<sequence length="331" mass="35824">MRAIIHAGTRGIHGLQYTQQANRYPGKGEVKVRLKAAGLNHRDLFLMNSPVDLEASFIPGSDGAGIVEAVGEGVTNVKIGAEVIINPCLGWENMNQVPVVPEILGGPTDGTLAEFVIIPQENAIEKPSYLSWEEAGVLSLSAMTAYRALFTKGNLQPGEHVLIPGIGGGVATYAAMMAAAIGAKVSVTSRREEKLEMARKMPINQAVDSRSDWKESMGSGSVDLILDSIGPATFQKYFDVIKPNGRIVMFGSSSGDDITIPTRAIFFPQITITGTSMASGQEYKDMVDFMEKHSIHPMVDSTYFLKDTALAYERMEKGEQLGNISILIREE</sequence>
<keyword evidence="3" id="KW-1185">Reference proteome</keyword>
<dbReference type="EMBL" id="CP113524">
    <property type="protein sequence ID" value="WAJ23671.1"/>
    <property type="molecule type" value="Genomic_DNA"/>
</dbReference>
<dbReference type="RefSeq" id="WP_024838170.1">
    <property type="nucleotide sequence ID" value="NZ_CP113524.1"/>
</dbReference>
<dbReference type="Proteomes" id="UP001163115">
    <property type="component" value="Chromosome"/>
</dbReference>
<dbReference type="SMART" id="SM00829">
    <property type="entry name" value="PKS_ER"/>
    <property type="match status" value="1"/>
</dbReference>
<reference evidence="2" key="1">
    <citation type="submission" date="2022-11" db="EMBL/GenBank/DDBJ databases">
        <title>Lacrimispora xylanolytica sy1, complete genome.</title>
        <authorList>
            <person name="Choi S."/>
        </authorList>
    </citation>
    <scope>NUCLEOTIDE SEQUENCE</scope>
    <source>
        <strain evidence="2">Sy1</strain>
    </source>
</reference>
<organism evidence="2 3">
    <name type="scientific">Lacrimispora xylanolytica</name>
    <dbReference type="NCBI Taxonomy" id="29375"/>
    <lineage>
        <taxon>Bacteria</taxon>
        <taxon>Bacillati</taxon>
        <taxon>Bacillota</taxon>
        <taxon>Clostridia</taxon>
        <taxon>Lachnospirales</taxon>
        <taxon>Lachnospiraceae</taxon>
        <taxon>Lacrimispora</taxon>
    </lineage>
</organism>
<dbReference type="InterPro" id="IPR020843">
    <property type="entry name" value="ER"/>
</dbReference>
<dbReference type="InterPro" id="IPR052711">
    <property type="entry name" value="Zinc_ADH-like"/>
</dbReference>
<evidence type="ECO:0000313" key="2">
    <source>
        <dbReference type="EMBL" id="WAJ23671.1"/>
    </source>
</evidence>
<dbReference type="SUPFAM" id="SSF50129">
    <property type="entry name" value="GroES-like"/>
    <property type="match status" value="1"/>
</dbReference>
<dbReference type="SUPFAM" id="SSF51735">
    <property type="entry name" value="NAD(P)-binding Rossmann-fold domains"/>
    <property type="match status" value="1"/>
</dbReference>
<dbReference type="Gene3D" id="3.90.180.10">
    <property type="entry name" value="Medium-chain alcohol dehydrogenases, catalytic domain"/>
    <property type="match status" value="1"/>
</dbReference>
<feature type="domain" description="Enoyl reductase (ER)" evidence="1">
    <location>
        <begin position="10"/>
        <end position="326"/>
    </location>
</feature>
<dbReference type="InterPro" id="IPR013149">
    <property type="entry name" value="ADH-like_C"/>
</dbReference>
<dbReference type="InterPro" id="IPR013154">
    <property type="entry name" value="ADH-like_N"/>
</dbReference>
<dbReference type="Pfam" id="PF08240">
    <property type="entry name" value="ADH_N"/>
    <property type="match status" value="1"/>
</dbReference>
<dbReference type="PANTHER" id="PTHR45033">
    <property type="match status" value="1"/>
</dbReference>
<evidence type="ECO:0000259" key="1">
    <source>
        <dbReference type="SMART" id="SM00829"/>
    </source>
</evidence>
<dbReference type="PANTHER" id="PTHR45033:SF3">
    <property type="entry name" value="DEHYDROGENASE, PUTATIVE (AFU_ORTHOLOGUE AFUA_2G13270)-RELATED"/>
    <property type="match status" value="1"/>
</dbReference>
<protein>
    <submittedName>
        <fullName evidence="2">Zinc-binding dehydrogenase</fullName>
    </submittedName>
</protein>
<evidence type="ECO:0000313" key="3">
    <source>
        <dbReference type="Proteomes" id="UP001163115"/>
    </source>
</evidence>
<proteinExistence type="predicted"/>
<name>A0ABY7AAS5_9FIRM</name>
<accession>A0ABY7AAS5</accession>
<dbReference type="InterPro" id="IPR011032">
    <property type="entry name" value="GroES-like_sf"/>
</dbReference>
<dbReference type="Gene3D" id="3.40.50.720">
    <property type="entry name" value="NAD(P)-binding Rossmann-like Domain"/>
    <property type="match status" value="1"/>
</dbReference>
<gene>
    <name evidence="2" type="ORF">OW255_19275</name>
</gene>